<dbReference type="Pfam" id="PF02148">
    <property type="entry name" value="zf-UBP"/>
    <property type="match status" value="1"/>
</dbReference>
<dbReference type="PROSITE" id="PS50271">
    <property type="entry name" value="ZF_UBP"/>
    <property type="match status" value="1"/>
</dbReference>
<evidence type="ECO:0000259" key="3">
    <source>
        <dbReference type="PROSITE" id="PS50271"/>
    </source>
</evidence>
<dbReference type="SMART" id="SM00290">
    <property type="entry name" value="ZnF_UBP"/>
    <property type="match status" value="1"/>
</dbReference>
<dbReference type="InterPro" id="IPR013083">
    <property type="entry name" value="Znf_RING/FYVE/PHD"/>
</dbReference>
<name>A0A9W6ZYD0_9STRA</name>
<evidence type="ECO:0000256" key="1">
    <source>
        <dbReference type="PROSITE-ProRule" id="PRU00502"/>
    </source>
</evidence>
<dbReference type="AlphaFoldDB" id="A0A9W6ZYD0"/>
<protein>
    <recommendedName>
        <fullName evidence="3">UBP-type domain-containing protein</fullName>
    </recommendedName>
</protein>
<dbReference type="GO" id="GO:0061630">
    <property type="term" value="F:ubiquitin protein ligase activity"/>
    <property type="evidence" value="ECO:0007669"/>
    <property type="project" value="TreeGrafter"/>
</dbReference>
<dbReference type="Proteomes" id="UP001165122">
    <property type="component" value="Unassembled WGS sequence"/>
</dbReference>
<dbReference type="Gene3D" id="3.30.40.10">
    <property type="entry name" value="Zinc/RING finger domain, C3HC4 (zinc finger)"/>
    <property type="match status" value="1"/>
</dbReference>
<dbReference type="GO" id="GO:0007265">
    <property type="term" value="P:Ras protein signal transduction"/>
    <property type="evidence" value="ECO:0007669"/>
    <property type="project" value="TreeGrafter"/>
</dbReference>
<comment type="caution">
    <text evidence="4">The sequence shown here is derived from an EMBL/GenBank/DDBJ whole genome shotgun (WGS) entry which is preliminary data.</text>
</comment>
<evidence type="ECO:0000313" key="5">
    <source>
        <dbReference type="Proteomes" id="UP001165122"/>
    </source>
</evidence>
<dbReference type="InterPro" id="IPR001607">
    <property type="entry name" value="Znf_UBP"/>
</dbReference>
<keyword evidence="5" id="KW-1185">Reference proteome</keyword>
<dbReference type="OrthoDB" id="273556at2759"/>
<accession>A0A9W6ZYD0</accession>
<dbReference type="EMBL" id="BRXW01000503">
    <property type="protein sequence ID" value="GMH60676.1"/>
    <property type="molecule type" value="Genomic_DNA"/>
</dbReference>
<keyword evidence="1" id="KW-0862">Zinc</keyword>
<gene>
    <name evidence="4" type="ORF">TrLO_g899</name>
</gene>
<feature type="compositionally biased region" description="Basic residues" evidence="2">
    <location>
        <begin position="330"/>
        <end position="341"/>
    </location>
</feature>
<dbReference type="PANTHER" id="PTHR24007">
    <property type="entry name" value="BRCA1-ASSOCIATED PROTEIN"/>
    <property type="match status" value="1"/>
</dbReference>
<sequence length="341" mass="39059">MGVQVHVLDKGCEDRMRITSCPICLFLVGDFGMEAECSELCPIYNDVSKVESNICLRRRYIFDWNEGCNICSGLEDQKIKVCSECSAKTFKSLWTCMTCGETKCGRYDFKHSLSHSVETSHPWSYEVGSGRIWDYAKDSFIHKVRLNRCEGKARGREGSKVEVKGEGVREEFQGILESELERQRVWGLGEVERVERGLGEEIERRVEARKFTPEQEAEKEAIKKNISIMEKEAISHTSKIEQLRSLEIVEREKGKKLMHEQKKFTGKIKELRELSKKDSTDLKVKVEDLEEQIKELTTFITMQRKIESAGGEAEGGKVLCTIGGEEEKGRRKKKGKKKKKG</sequence>
<evidence type="ECO:0000256" key="2">
    <source>
        <dbReference type="SAM" id="MobiDB-lite"/>
    </source>
</evidence>
<dbReference type="SUPFAM" id="SSF57850">
    <property type="entry name" value="RING/U-box"/>
    <property type="match status" value="1"/>
</dbReference>
<proteinExistence type="predicted"/>
<keyword evidence="1" id="KW-0863">Zinc-finger</keyword>
<dbReference type="GO" id="GO:0016567">
    <property type="term" value="P:protein ubiquitination"/>
    <property type="evidence" value="ECO:0007669"/>
    <property type="project" value="TreeGrafter"/>
</dbReference>
<feature type="domain" description="UBP-type" evidence="3">
    <location>
        <begin position="66"/>
        <end position="160"/>
    </location>
</feature>
<dbReference type="GO" id="GO:0008270">
    <property type="term" value="F:zinc ion binding"/>
    <property type="evidence" value="ECO:0007669"/>
    <property type="project" value="UniProtKB-KW"/>
</dbReference>
<keyword evidence="1" id="KW-0479">Metal-binding</keyword>
<dbReference type="GO" id="GO:0005737">
    <property type="term" value="C:cytoplasm"/>
    <property type="evidence" value="ECO:0007669"/>
    <property type="project" value="TreeGrafter"/>
</dbReference>
<evidence type="ECO:0000313" key="4">
    <source>
        <dbReference type="EMBL" id="GMH60676.1"/>
    </source>
</evidence>
<organism evidence="4 5">
    <name type="scientific">Triparma laevis f. longispina</name>
    <dbReference type="NCBI Taxonomy" id="1714387"/>
    <lineage>
        <taxon>Eukaryota</taxon>
        <taxon>Sar</taxon>
        <taxon>Stramenopiles</taxon>
        <taxon>Ochrophyta</taxon>
        <taxon>Bolidophyceae</taxon>
        <taxon>Parmales</taxon>
        <taxon>Triparmaceae</taxon>
        <taxon>Triparma</taxon>
    </lineage>
</organism>
<reference evidence="5" key="1">
    <citation type="journal article" date="2023" name="Commun. Biol.">
        <title>Genome analysis of Parmales, the sister group of diatoms, reveals the evolutionary specialization of diatoms from phago-mixotrophs to photoautotrophs.</title>
        <authorList>
            <person name="Ban H."/>
            <person name="Sato S."/>
            <person name="Yoshikawa S."/>
            <person name="Yamada K."/>
            <person name="Nakamura Y."/>
            <person name="Ichinomiya M."/>
            <person name="Sato N."/>
            <person name="Blanc-Mathieu R."/>
            <person name="Endo H."/>
            <person name="Kuwata A."/>
            <person name="Ogata H."/>
        </authorList>
    </citation>
    <scope>NUCLEOTIDE SEQUENCE [LARGE SCALE GENOMIC DNA]</scope>
    <source>
        <strain evidence="5">NIES 3700</strain>
    </source>
</reference>
<dbReference type="PANTHER" id="PTHR24007:SF7">
    <property type="entry name" value="BRCA1-ASSOCIATED PROTEIN"/>
    <property type="match status" value="1"/>
</dbReference>
<feature type="region of interest" description="Disordered" evidence="2">
    <location>
        <begin position="320"/>
        <end position="341"/>
    </location>
</feature>